<proteinExistence type="predicted"/>
<sequence length="207" mass="23397">MVPVELLTKMLHGNSFESLELLFMKIFPLAIAKLATCHNELLPRAQVALAKVARSRGTDRRVWQRACDYLGILNEPAISLSILGPSWVVQRPGTVNWSEGSTKIVSHVPFIFYLNKKVHPFMTTLSQIFFPVNKGSFLLCSLSPSPRFVEELVMVGLAWSLTTVVEEGREVLLEAEAKEERELLLAEWEKVMGCSGLYPRLFYFDLP</sequence>
<reference evidence="1 2" key="1">
    <citation type="journal article" date="2020" name="Nat. Food">
        <title>A phased Vanilla planifolia genome enables genetic improvement of flavour and production.</title>
        <authorList>
            <person name="Hasing T."/>
            <person name="Tang H."/>
            <person name="Brym M."/>
            <person name="Khazi F."/>
            <person name="Huang T."/>
            <person name="Chambers A.H."/>
        </authorList>
    </citation>
    <scope>NUCLEOTIDE SEQUENCE [LARGE SCALE GENOMIC DNA]</scope>
    <source>
        <tissue evidence="1">Leaf</tissue>
    </source>
</reference>
<organism evidence="1 2">
    <name type="scientific">Vanilla planifolia</name>
    <name type="common">Vanilla</name>
    <dbReference type="NCBI Taxonomy" id="51239"/>
    <lineage>
        <taxon>Eukaryota</taxon>
        <taxon>Viridiplantae</taxon>
        <taxon>Streptophyta</taxon>
        <taxon>Embryophyta</taxon>
        <taxon>Tracheophyta</taxon>
        <taxon>Spermatophyta</taxon>
        <taxon>Magnoliopsida</taxon>
        <taxon>Liliopsida</taxon>
        <taxon>Asparagales</taxon>
        <taxon>Orchidaceae</taxon>
        <taxon>Vanilloideae</taxon>
        <taxon>Vanilleae</taxon>
        <taxon>Vanilla</taxon>
    </lineage>
</organism>
<accession>A0A835R6H1</accession>
<dbReference type="PANTHER" id="PTHR47885:SF1">
    <property type="entry name" value="AP-5 COMPLEX SUBUNIT ZETA-1"/>
    <property type="match status" value="1"/>
</dbReference>
<dbReference type="EMBL" id="JADCNL010000004">
    <property type="protein sequence ID" value="KAG0485314.1"/>
    <property type="molecule type" value="Genomic_DNA"/>
</dbReference>
<dbReference type="AlphaFoldDB" id="A0A835R6H1"/>
<dbReference type="Proteomes" id="UP000636800">
    <property type="component" value="Unassembled WGS sequence"/>
</dbReference>
<name>A0A835R6H1_VANPL</name>
<gene>
    <name evidence="1" type="ORF">HPP92_009393</name>
</gene>
<dbReference type="OrthoDB" id="411857at2759"/>
<dbReference type="PANTHER" id="PTHR47885">
    <property type="entry name" value="AP-5 COMPLEX SUBUNIT ZETA-1"/>
    <property type="match status" value="1"/>
</dbReference>
<protein>
    <submittedName>
        <fullName evidence="1">Uncharacterized protein</fullName>
    </submittedName>
</protein>
<comment type="caution">
    <text evidence="1">The sequence shown here is derived from an EMBL/GenBank/DDBJ whole genome shotgun (WGS) entry which is preliminary data.</text>
</comment>
<keyword evidence="2" id="KW-1185">Reference proteome</keyword>
<evidence type="ECO:0000313" key="2">
    <source>
        <dbReference type="Proteomes" id="UP000636800"/>
    </source>
</evidence>
<evidence type="ECO:0000313" key="1">
    <source>
        <dbReference type="EMBL" id="KAG0485314.1"/>
    </source>
</evidence>